<evidence type="ECO:0000313" key="6">
    <source>
        <dbReference type="Proteomes" id="UP000316541"/>
    </source>
</evidence>
<evidence type="ECO:0000313" key="5">
    <source>
        <dbReference type="EMBL" id="TQS20606.1"/>
    </source>
</evidence>
<evidence type="ECO:0000256" key="2">
    <source>
        <dbReference type="ARBA" id="ARBA00022448"/>
    </source>
</evidence>
<feature type="region of interest" description="Disordered" evidence="4">
    <location>
        <begin position="1"/>
        <end position="45"/>
    </location>
</feature>
<feature type="region of interest" description="Disordered" evidence="4">
    <location>
        <begin position="59"/>
        <end position="222"/>
    </location>
</feature>
<keyword evidence="2" id="KW-0813">Transport</keyword>
<dbReference type="Proteomes" id="UP000316541">
    <property type="component" value="Unassembled WGS sequence"/>
</dbReference>
<name>A0A544YV18_9ACTN</name>
<dbReference type="Pfam" id="PF13416">
    <property type="entry name" value="SBP_bac_8"/>
    <property type="match status" value="1"/>
</dbReference>
<evidence type="ECO:0000256" key="3">
    <source>
        <dbReference type="ARBA" id="ARBA00022729"/>
    </source>
</evidence>
<protein>
    <submittedName>
        <fullName evidence="5">Extracellular solute-binding protein</fullName>
    </submittedName>
</protein>
<keyword evidence="3" id="KW-0732">Signal</keyword>
<evidence type="ECO:0000256" key="1">
    <source>
        <dbReference type="ARBA" id="ARBA00008520"/>
    </source>
</evidence>
<evidence type="ECO:0000256" key="4">
    <source>
        <dbReference type="SAM" id="MobiDB-lite"/>
    </source>
</evidence>
<comment type="similarity">
    <text evidence="1">Belongs to the bacterial solute-binding protein 1 family.</text>
</comment>
<reference evidence="5 6" key="1">
    <citation type="submission" date="2019-07" db="EMBL/GenBank/DDBJ databases">
        <title>Microbispora hainanensis DSM 45428.</title>
        <authorList>
            <person name="Thawai C."/>
        </authorList>
    </citation>
    <scope>NUCLEOTIDE SEQUENCE [LARGE SCALE GENOMIC DNA]</scope>
    <source>
        <strain evidence="5 6">DSM 45428</strain>
    </source>
</reference>
<dbReference type="InterPro" id="IPR006059">
    <property type="entry name" value="SBP"/>
</dbReference>
<dbReference type="PANTHER" id="PTHR43649:SF34">
    <property type="entry name" value="ABC TRANSPORTER PERIPLASMIC-BINDING PROTEIN YCJN-RELATED"/>
    <property type="match status" value="1"/>
</dbReference>
<comment type="caution">
    <text evidence="5">The sequence shown here is derived from an EMBL/GenBank/DDBJ whole genome shotgun (WGS) entry which is preliminary data.</text>
</comment>
<proteinExistence type="inferred from homology"/>
<feature type="compositionally biased region" description="Gly residues" evidence="4">
    <location>
        <begin position="32"/>
        <end position="43"/>
    </location>
</feature>
<accession>A0A544YV18</accession>
<dbReference type="AlphaFoldDB" id="A0A544YV18"/>
<dbReference type="EMBL" id="VIRM01000016">
    <property type="protein sequence ID" value="TQS20606.1"/>
    <property type="molecule type" value="Genomic_DNA"/>
</dbReference>
<dbReference type="Gene3D" id="3.40.190.10">
    <property type="entry name" value="Periplasmic binding protein-like II"/>
    <property type="match status" value="2"/>
</dbReference>
<dbReference type="InterPro" id="IPR050490">
    <property type="entry name" value="Bact_solute-bd_prot1"/>
</dbReference>
<organism evidence="5 6">
    <name type="scientific">Microbispora hainanensis</name>
    <dbReference type="NCBI Taxonomy" id="568844"/>
    <lineage>
        <taxon>Bacteria</taxon>
        <taxon>Bacillati</taxon>
        <taxon>Actinomycetota</taxon>
        <taxon>Actinomycetes</taxon>
        <taxon>Streptosporangiales</taxon>
        <taxon>Streptosporangiaceae</taxon>
        <taxon>Microbispora</taxon>
    </lineage>
</organism>
<dbReference type="PANTHER" id="PTHR43649">
    <property type="entry name" value="ARABINOSE-BINDING PROTEIN-RELATED"/>
    <property type="match status" value="1"/>
</dbReference>
<dbReference type="SUPFAM" id="SSF53850">
    <property type="entry name" value="Periplasmic binding protein-like II"/>
    <property type="match status" value="1"/>
</dbReference>
<gene>
    <name evidence="5" type="ORF">FLX08_15760</name>
</gene>
<sequence>MRAQPARGKSGADRGLLRGPAHARLSVRGDQLVGGSGPPGGAGRLRHVARAQQAVRALRRGAATVVPGPDIRGRRPAGSPGGSPDHDRRIGVHGPVAHGVRLRPARRPGGGQADPDGHRPGLGGQVLRRRQGHSEGAHGGGGRRGRRRGPGGLWRGPPVDRGRQAVGLRRARLRADRRVGPSGELARRHHRRGPVQRRTRPGERGTVDQARTGESRGRVEPLHPHVRRQVPGRARGSSLRAAVAVRWHPRVLRTRCETRRVRRHGRHGRRGSARTDDLPGQGVVVMAAGPARSFWSRWYERFTRFHLRLAAACFLAGAVFVIAVSRHSAAPSAQGACPGRPDDLIIGTGAEIGAGGVRHDVIKAWNDEQRKLKTKPLKATLVEISESSDEQRSELAAAAQSKRCAYDVLLLDVAYITEFARNGYLEKFELDPGKLGVPPERYFLRTSLETGRVDGERFAVPFAADAPLLYRRTDAPAPPPQDTKRFLELAKAHGYAAQFDDYEGGTVNLLEAIFSAQNRKASQDDVVFDDRGNVVLDQDGNGEKLMDALRAWREALFTDEDGTRTLRNESALREESSLQAFRTGLVGYMRNWPFAFNRLAADPLMRGDDGSLKFQVLSFPGTGVLGGVDLAIAEDSPHKEEARELIYYLISEEVQERLFACAGYPPVVTALYERYESSGTARTCGELAGDGGDGAARQAERDTEITGGQLARFAGEVRRAVDHARQRPMSAYYATFSQVFRSCLLPVATTTSGAAPDFHYFSDALRDALNGRLRSDDACHPPAEAARKIGH</sequence>
<feature type="compositionally biased region" description="Basic residues" evidence="4">
    <location>
        <begin position="187"/>
        <end position="199"/>
    </location>
</feature>
<feature type="compositionally biased region" description="Basic and acidic residues" evidence="4">
    <location>
        <begin position="200"/>
        <end position="222"/>
    </location>
</feature>